<evidence type="ECO:0000256" key="1">
    <source>
        <dbReference type="SAM" id="Phobius"/>
    </source>
</evidence>
<name>A0A381R669_9ZZZZ</name>
<dbReference type="AlphaFoldDB" id="A0A381R669"/>
<accession>A0A381R669</accession>
<feature type="domain" description="Cupin type-2" evidence="2">
    <location>
        <begin position="98"/>
        <end position="153"/>
    </location>
</feature>
<organism evidence="3">
    <name type="scientific">marine metagenome</name>
    <dbReference type="NCBI Taxonomy" id="408172"/>
    <lineage>
        <taxon>unclassified sequences</taxon>
        <taxon>metagenomes</taxon>
        <taxon>ecological metagenomes</taxon>
    </lineage>
</organism>
<dbReference type="InterPro" id="IPR013096">
    <property type="entry name" value="Cupin_2"/>
</dbReference>
<evidence type="ECO:0000313" key="3">
    <source>
        <dbReference type="EMBL" id="SUZ87235.1"/>
    </source>
</evidence>
<sequence length="174" mass="19782">MQTSRKELIDQSDNFSRCIILFVCTIVIFLINGCQKNEIEISSQANSYSKITSGTRQFEWDTDNDIGWIRVLVEEFNLDDEVVEIGEIYFPSDYEGMAHVHELEILYVLEGELDHIVNGISHILKPGMIGIVRAPDNVVHRTNSPEGTRVLAIWPHGNEVAAMAEEGMREMMLE</sequence>
<keyword evidence="1" id="KW-1133">Transmembrane helix</keyword>
<dbReference type="SUPFAM" id="SSF51182">
    <property type="entry name" value="RmlC-like cupins"/>
    <property type="match status" value="1"/>
</dbReference>
<dbReference type="InterPro" id="IPR014710">
    <property type="entry name" value="RmlC-like_jellyroll"/>
</dbReference>
<gene>
    <name evidence="3" type="ORF">METZ01_LOCUS40089</name>
</gene>
<dbReference type="InterPro" id="IPR011051">
    <property type="entry name" value="RmlC_Cupin_sf"/>
</dbReference>
<protein>
    <recommendedName>
        <fullName evidence="2">Cupin type-2 domain-containing protein</fullName>
    </recommendedName>
</protein>
<dbReference type="EMBL" id="UINC01001715">
    <property type="protein sequence ID" value="SUZ87235.1"/>
    <property type="molecule type" value="Genomic_DNA"/>
</dbReference>
<keyword evidence="1" id="KW-0812">Transmembrane</keyword>
<dbReference type="Pfam" id="PF07883">
    <property type="entry name" value="Cupin_2"/>
    <property type="match status" value="1"/>
</dbReference>
<feature type="transmembrane region" description="Helical" evidence="1">
    <location>
        <begin position="15"/>
        <end position="33"/>
    </location>
</feature>
<evidence type="ECO:0000259" key="2">
    <source>
        <dbReference type="Pfam" id="PF07883"/>
    </source>
</evidence>
<dbReference type="Gene3D" id="2.60.120.10">
    <property type="entry name" value="Jelly Rolls"/>
    <property type="match status" value="1"/>
</dbReference>
<proteinExistence type="predicted"/>
<reference evidence="3" key="1">
    <citation type="submission" date="2018-05" db="EMBL/GenBank/DDBJ databases">
        <authorList>
            <person name="Lanie J.A."/>
            <person name="Ng W.-L."/>
            <person name="Kazmierczak K.M."/>
            <person name="Andrzejewski T.M."/>
            <person name="Davidsen T.M."/>
            <person name="Wayne K.J."/>
            <person name="Tettelin H."/>
            <person name="Glass J.I."/>
            <person name="Rusch D."/>
            <person name="Podicherti R."/>
            <person name="Tsui H.-C.T."/>
            <person name="Winkler M.E."/>
        </authorList>
    </citation>
    <scope>NUCLEOTIDE SEQUENCE</scope>
</reference>
<keyword evidence="1" id="KW-0472">Membrane</keyword>